<evidence type="ECO:0000256" key="2">
    <source>
        <dbReference type="SAM" id="MobiDB-lite"/>
    </source>
</evidence>
<evidence type="ECO:0000256" key="3">
    <source>
        <dbReference type="SAM" id="SignalP"/>
    </source>
</evidence>
<name>A0A6A5ZDP4_9PLEO</name>
<dbReference type="Gene3D" id="2.40.70.10">
    <property type="entry name" value="Acid Proteases"/>
    <property type="match status" value="2"/>
</dbReference>
<dbReference type="InterPro" id="IPR021109">
    <property type="entry name" value="Peptidase_aspartic_dom_sf"/>
</dbReference>
<feature type="chain" id="PRO_5025633225" evidence="3">
    <location>
        <begin position="25"/>
        <end position="441"/>
    </location>
</feature>
<dbReference type="AlphaFoldDB" id="A0A6A5ZDP4"/>
<dbReference type="EMBL" id="ML977320">
    <property type="protein sequence ID" value="KAF2116478.1"/>
    <property type="molecule type" value="Genomic_DNA"/>
</dbReference>
<dbReference type="PANTHER" id="PTHR47966">
    <property type="entry name" value="BETA-SITE APP-CLEAVING ENZYME, ISOFORM A-RELATED"/>
    <property type="match status" value="1"/>
</dbReference>
<comment type="similarity">
    <text evidence="1">Belongs to the peptidase A1 family.</text>
</comment>
<evidence type="ECO:0000313" key="5">
    <source>
        <dbReference type="EMBL" id="KAF2116478.1"/>
    </source>
</evidence>
<keyword evidence="6" id="KW-1185">Reference proteome</keyword>
<gene>
    <name evidence="5" type="ORF">BDV96DRAFT_686068</name>
</gene>
<dbReference type="PRINTS" id="PR00792">
    <property type="entry name" value="PEPSIN"/>
</dbReference>
<dbReference type="GO" id="GO:0004190">
    <property type="term" value="F:aspartic-type endopeptidase activity"/>
    <property type="evidence" value="ECO:0007669"/>
    <property type="project" value="InterPro"/>
</dbReference>
<dbReference type="OrthoDB" id="771136at2759"/>
<dbReference type="Pfam" id="PF00026">
    <property type="entry name" value="Asp"/>
    <property type="match status" value="1"/>
</dbReference>
<dbReference type="PROSITE" id="PS51767">
    <property type="entry name" value="PEPTIDASE_A1"/>
    <property type="match status" value="1"/>
</dbReference>
<dbReference type="GO" id="GO:0006508">
    <property type="term" value="P:proteolysis"/>
    <property type="evidence" value="ECO:0007669"/>
    <property type="project" value="InterPro"/>
</dbReference>
<organism evidence="5 6">
    <name type="scientific">Lophiotrema nucula</name>
    <dbReference type="NCBI Taxonomy" id="690887"/>
    <lineage>
        <taxon>Eukaryota</taxon>
        <taxon>Fungi</taxon>
        <taxon>Dikarya</taxon>
        <taxon>Ascomycota</taxon>
        <taxon>Pezizomycotina</taxon>
        <taxon>Dothideomycetes</taxon>
        <taxon>Pleosporomycetidae</taxon>
        <taxon>Pleosporales</taxon>
        <taxon>Lophiotremataceae</taxon>
        <taxon>Lophiotrema</taxon>
    </lineage>
</organism>
<dbReference type="SUPFAM" id="SSF50630">
    <property type="entry name" value="Acid proteases"/>
    <property type="match status" value="1"/>
</dbReference>
<evidence type="ECO:0000256" key="1">
    <source>
        <dbReference type="ARBA" id="ARBA00007447"/>
    </source>
</evidence>
<accession>A0A6A5ZDP4</accession>
<proteinExistence type="inferred from homology"/>
<feature type="region of interest" description="Disordered" evidence="2">
    <location>
        <begin position="422"/>
        <end position="441"/>
    </location>
</feature>
<dbReference type="InterPro" id="IPR033121">
    <property type="entry name" value="PEPTIDASE_A1"/>
</dbReference>
<dbReference type="InterPro" id="IPR001461">
    <property type="entry name" value="Aspartic_peptidase_A1"/>
</dbReference>
<feature type="signal peptide" evidence="3">
    <location>
        <begin position="1"/>
        <end position="24"/>
    </location>
</feature>
<feature type="domain" description="Peptidase A1" evidence="4">
    <location>
        <begin position="70"/>
        <end position="391"/>
    </location>
</feature>
<evidence type="ECO:0000313" key="6">
    <source>
        <dbReference type="Proteomes" id="UP000799770"/>
    </source>
</evidence>
<keyword evidence="3" id="KW-0732">Signal</keyword>
<protein>
    <submittedName>
        <fullName evidence="5">Aspartic peptidase domain-containing protein</fullName>
    </submittedName>
</protein>
<dbReference type="Proteomes" id="UP000799770">
    <property type="component" value="Unassembled WGS sequence"/>
</dbReference>
<reference evidence="5" key="1">
    <citation type="journal article" date="2020" name="Stud. Mycol.">
        <title>101 Dothideomycetes genomes: a test case for predicting lifestyles and emergence of pathogens.</title>
        <authorList>
            <person name="Haridas S."/>
            <person name="Albert R."/>
            <person name="Binder M."/>
            <person name="Bloem J."/>
            <person name="Labutti K."/>
            <person name="Salamov A."/>
            <person name="Andreopoulos B."/>
            <person name="Baker S."/>
            <person name="Barry K."/>
            <person name="Bills G."/>
            <person name="Bluhm B."/>
            <person name="Cannon C."/>
            <person name="Castanera R."/>
            <person name="Culley D."/>
            <person name="Daum C."/>
            <person name="Ezra D."/>
            <person name="Gonzalez J."/>
            <person name="Henrissat B."/>
            <person name="Kuo A."/>
            <person name="Liang C."/>
            <person name="Lipzen A."/>
            <person name="Lutzoni F."/>
            <person name="Magnuson J."/>
            <person name="Mondo S."/>
            <person name="Nolan M."/>
            <person name="Ohm R."/>
            <person name="Pangilinan J."/>
            <person name="Park H.-J."/>
            <person name="Ramirez L."/>
            <person name="Alfaro M."/>
            <person name="Sun H."/>
            <person name="Tritt A."/>
            <person name="Yoshinaga Y."/>
            <person name="Zwiers L.-H."/>
            <person name="Turgeon B."/>
            <person name="Goodwin S."/>
            <person name="Spatafora J."/>
            <person name="Crous P."/>
            <person name="Grigoriev I."/>
        </authorList>
    </citation>
    <scope>NUCLEOTIDE SEQUENCE</scope>
    <source>
        <strain evidence="5">CBS 627.86</strain>
    </source>
</reference>
<sequence>MVSLKALVGAPLLLLASGAIAVAADRPLQDTPGGGVVKLNLHARQGASVPSKWKRQFEAPTVSYFTGTKYYVNLTVGSNNQTIPLQYDTGSPITWMNPDCSTAPDAENEFCNSHNRYNPLTSNTARLLGRTFNHTYGPGTTLGAQFMDDLSFGGAMVGGYEFGVASSSQGFGDGIFGGGLDPSAKGQVFIDALVAQGRIKSRAVSFDFRTLNRTGSIIYGGFDSKKYKCKLEKITSPGGFNVYLTGIGQTLPNGTKVSYPPTVWNHKNETKGHSFFVDTGSNSILDGGPIYSAIGADYPGTTQQWNPGGFPEYRVPCEAPAGSIDFTFGKITIQVSYRDMEFKKGAECYIPFELKPDFLPGIGMIPDIIGATFLRGAYVVFDLDNKEVWMGESADCGSHIVPISMGKGAVPVVPGCGCETHPTSSGGYKAPPKPTNTKHLH</sequence>
<dbReference type="PANTHER" id="PTHR47966:SF65">
    <property type="entry name" value="ASPARTIC-TYPE ENDOPEPTIDASE"/>
    <property type="match status" value="1"/>
</dbReference>
<evidence type="ECO:0000259" key="4">
    <source>
        <dbReference type="PROSITE" id="PS51767"/>
    </source>
</evidence>